<name>D3AXP5_HETP5</name>
<proteinExistence type="predicted"/>
<dbReference type="Pfam" id="PF12068">
    <property type="entry name" value="PH_RBD"/>
    <property type="match status" value="1"/>
</dbReference>
<keyword evidence="8" id="KW-1185">Reference proteome</keyword>
<feature type="region of interest" description="Disordered" evidence="5">
    <location>
        <begin position="51"/>
        <end position="81"/>
    </location>
</feature>
<dbReference type="EMBL" id="ADBJ01000004">
    <property type="protein sequence ID" value="EFA85722.1"/>
    <property type="molecule type" value="Genomic_DNA"/>
</dbReference>
<feature type="region of interest" description="Disordered" evidence="5">
    <location>
        <begin position="279"/>
        <end position="383"/>
    </location>
</feature>
<dbReference type="InParanoid" id="D3AXP5"/>
<dbReference type="PANTHER" id="PTHR22957:SF502">
    <property type="entry name" value="SMALL G PROTEIN SIGNALING MODULATOR 2-RELATED"/>
    <property type="match status" value="1"/>
</dbReference>
<dbReference type="GO" id="GO:0005737">
    <property type="term" value="C:cytoplasm"/>
    <property type="evidence" value="ECO:0007669"/>
    <property type="project" value="UniProtKB-SubCell"/>
</dbReference>
<dbReference type="InterPro" id="IPR021935">
    <property type="entry name" value="SGSM1/2_RBD"/>
</dbReference>
<dbReference type="Gene3D" id="1.10.472.80">
    <property type="entry name" value="Ypt/Rab-GAP domain of gyp1p, domain 3"/>
    <property type="match status" value="1"/>
</dbReference>
<evidence type="ECO:0000259" key="6">
    <source>
        <dbReference type="PROSITE" id="PS50086"/>
    </source>
</evidence>
<dbReference type="AlphaFoldDB" id="D3AXP5"/>
<feature type="domain" description="Rab-GAP TBC" evidence="6">
    <location>
        <begin position="509"/>
        <end position="725"/>
    </location>
</feature>
<gene>
    <name evidence="7" type="ORF">PPL_00952</name>
</gene>
<dbReference type="Gene3D" id="1.10.8.270">
    <property type="entry name" value="putative rabgap domain of human tbc1 domain family member 14 like domains"/>
    <property type="match status" value="1"/>
</dbReference>
<feature type="compositionally biased region" description="Polar residues" evidence="5">
    <location>
        <begin position="357"/>
        <end position="378"/>
    </location>
</feature>
<dbReference type="FunCoup" id="D3AXP5">
    <property type="interactions" value="60"/>
</dbReference>
<reference evidence="7 8" key="1">
    <citation type="journal article" date="2011" name="Genome Res.">
        <title>Phylogeny-wide analysis of social amoeba genomes highlights ancient origins for complex intercellular communication.</title>
        <authorList>
            <person name="Heidel A.J."/>
            <person name="Lawal H.M."/>
            <person name="Felder M."/>
            <person name="Schilde C."/>
            <person name="Helps N.R."/>
            <person name="Tunggal B."/>
            <person name="Rivero F."/>
            <person name="John U."/>
            <person name="Schleicher M."/>
            <person name="Eichinger L."/>
            <person name="Platzer M."/>
            <person name="Noegel A.A."/>
            <person name="Schaap P."/>
            <person name="Gloeckner G."/>
        </authorList>
    </citation>
    <scope>NUCLEOTIDE SEQUENCE [LARGE SCALE GENOMIC DNA]</scope>
    <source>
        <strain evidence="8">ATCC 26659 / Pp 5 / PN500</strain>
    </source>
</reference>
<dbReference type="InterPro" id="IPR035969">
    <property type="entry name" value="Rab-GAP_TBC_sf"/>
</dbReference>
<feature type="compositionally biased region" description="Low complexity" evidence="5">
    <location>
        <begin position="71"/>
        <end position="81"/>
    </location>
</feature>
<feature type="region of interest" description="Disordered" evidence="5">
    <location>
        <begin position="106"/>
        <end position="127"/>
    </location>
</feature>
<evidence type="ECO:0000256" key="5">
    <source>
        <dbReference type="SAM" id="MobiDB-lite"/>
    </source>
</evidence>
<comment type="subcellular location">
    <subcellularLocation>
        <location evidence="1">Cytoplasm</location>
    </subcellularLocation>
</comment>
<dbReference type="Proteomes" id="UP000001396">
    <property type="component" value="Unassembled WGS sequence"/>
</dbReference>
<accession>D3AXP5</accession>
<dbReference type="GeneID" id="31356482"/>
<dbReference type="OMA" id="NRRECNP"/>
<dbReference type="SUPFAM" id="SSF47923">
    <property type="entry name" value="Ypt/Rab-GAP domain of gyp1p"/>
    <property type="match status" value="2"/>
</dbReference>
<dbReference type="STRING" id="670386.D3AXP5"/>
<feature type="region of interest" description="Disordered" evidence="5">
    <location>
        <begin position="426"/>
        <end position="445"/>
    </location>
</feature>
<evidence type="ECO:0000313" key="7">
    <source>
        <dbReference type="EMBL" id="EFA85722.1"/>
    </source>
</evidence>
<feature type="compositionally biased region" description="Low complexity" evidence="5">
    <location>
        <begin position="111"/>
        <end position="121"/>
    </location>
</feature>
<evidence type="ECO:0000256" key="4">
    <source>
        <dbReference type="ARBA" id="ARBA00022553"/>
    </source>
</evidence>
<evidence type="ECO:0000256" key="3">
    <source>
        <dbReference type="ARBA" id="ARBA00022490"/>
    </source>
</evidence>
<dbReference type="PROSITE" id="PS50086">
    <property type="entry name" value="TBC_RABGAP"/>
    <property type="match status" value="1"/>
</dbReference>
<evidence type="ECO:0000313" key="8">
    <source>
        <dbReference type="Proteomes" id="UP000001396"/>
    </source>
</evidence>
<feature type="compositionally biased region" description="Polar residues" evidence="5">
    <location>
        <begin position="426"/>
        <end position="437"/>
    </location>
</feature>
<evidence type="ECO:0000256" key="1">
    <source>
        <dbReference type="ARBA" id="ARBA00004496"/>
    </source>
</evidence>
<keyword evidence="4" id="KW-0597">Phosphoprotein</keyword>
<feature type="compositionally biased region" description="Polar residues" evidence="5">
    <location>
        <begin position="319"/>
        <end position="347"/>
    </location>
</feature>
<organism evidence="7 8">
    <name type="scientific">Heterostelium pallidum (strain ATCC 26659 / Pp 5 / PN500)</name>
    <name type="common">Cellular slime mold</name>
    <name type="synonym">Polysphondylium pallidum</name>
    <dbReference type="NCBI Taxonomy" id="670386"/>
    <lineage>
        <taxon>Eukaryota</taxon>
        <taxon>Amoebozoa</taxon>
        <taxon>Evosea</taxon>
        <taxon>Eumycetozoa</taxon>
        <taxon>Dictyostelia</taxon>
        <taxon>Acytosteliales</taxon>
        <taxon>Acytosteliaceae</taxon>
        <taxon>Heterostelium</taxon>
    </lineage>
</organism>
<comment type="caution">
    <text evidence="7">The sequence shown here is derived from an EMBL/GenBank/DDBJ whole genome shotgun (WGS) entry which is preliminary data.</text>
</comment>
<dbReference type="Pfam" id="PF00566">
    <property type="entry name" value="RabGAP-TBC"/>
    <property type="match status" value="1"/>
</dbReference>
<dbReference type="GO" id="GO:0005096">
    <property type="term" value="F:GTPase activator activity"/>
    <property type="evidence" value="ECO:0007669"/>
    <property type="project" value="UniProtKB-KW"/>
</dbReference>
<dbReference type="InterPro" id="IPR000195">
    <property type="entry name" value="Rab-GAP-TBC_dom"/>
</dbReference>
<feature type="compositionally biased region" description="Low complexity" evidence="5">
    <location>
        <begin position="279"/>
        <end position="318"/>
    </location>
</feature>
<dbReference type="FunFam" id="1.10.8.270:FF:000005">
    <property type="entry name" value="TBC1 domain family member 15"/>
    <property type="match status" value="1"/>
</dbReference>
<dbReference type="RefSeq" id="XP_020437828.1">
    <property type="nucleotide sequence ID" value="XM_020571970.1"/>
</dbReference>
<evidence type="ECO:0000256" key="2">
    <source>
        <dbReference type="ARBA" id="ARBA00022468"/>
    </source>
</evidence>
<dbReference type="PANTHER" id="PTHR22957">
    <property type="entry name" value="TBC1 DOMAIN FAMILY MEMBER GTPASE-ACTIVATING PROTEIN"/>
    <property type="match status" value="1"/>
</dbReference>
<sequence>MSNLSISTQPYEFKIIYSKQDVTIYPTDGDSKGIEGVISLYYSYDTGAVLSPSKQQQQQQPHHQQDDLAASSSSSFSNSSTTSSTLSSTMLKSVMFSWIASKSSFDDDDTTVSNNSSSNSNPLARSQPISIKKSSAISLNSSALISNTNSNDIAQQYQQIKLSSKEIHSIKKYTPTIGTPYIIVLTRNGTALPPFFFENGGVREFIKALRSVNPNLKKSTLDTNLYMMMSDTSDLAEIQTSTSIKKDSFLSSLSPKSHINSNNSSSLLVGASFQSMTINDSSSNSNSNNNQSNGNGNNSSNSTTTSMGGLGSGSFLNLRSHSPSSMASSTISLSPNTLKTPLSTSHGSPLDTEASVPFSSSPNSATPTSLLENGSSSTSKRRLTKEISSNILDSFAKVSNFAKNAQKNIFEEPAKKIDNHFRNLTHSLGSKKTSPQHSNNTSLNSSLNSSSDFFTPFNLNASGILDEPAINRTECNPLNANEWYSYFDEEGRISIMNQQLLQKKIFYGGVHESIRAEVWPFLLNFYPFDSTHSTREVIKYEKTREYFTIKKQWQSISADQELRFSKYASRKALIEKDVIRTDRLHPMYLGIGMDNPNLVIVKEILLTYSFYNFDIGYVQGMSDLLTPIYSVIQKEVESFWCFVGLMDRVELNFHKDQNGMHTQLNTLSKLLKYMDYDLYSHFEFPFEQVKTLWEVFWCNYMTKSLPIFMCLSVLLKDRSTIIEENMQFDQILKMVNSKAGKMDVDDILSFTESVINYFVAKVSVSTDQIDQSIRSLFESIYQY</sequence>
<keyword evidence="2" id="KW-0343">GTPase activation</keyword>
<keyword evidence="3" id="KW-0963">Cytoplasm</keyword>
<protein>
    <submittedName>
        <fullName evidence="7">RabGAP/TBC domain-containing protein</fullName>
    </submittedName>
</protein>
<dbReference type="SMART" id="SM00164">
    <property type="entry name" value="TBC"/>
    <property type="match status" value="1"/>
</dbReference>